<dbReference type="SMART" id="SM00849">
    <property type="entry name" value="Lactamase_B"/>
    <property type="match status" value="1"/>
</dbReference>
<dbReference type="InterPro" id="IPR036866">
    <property type="entry name" value="RibonucZ/Hydroxyglut_hydro"/>
</dbReference>
<evidence type="ECO:0000313" key="2">
    <source>
        <dbReference type="EMBL" id="RZU02228.1"/>
    </source>
</evidence>
<comment type="caution">
    <text evidence="2">The sequence shown here is derived from an EMBL/GenBank/DDBJ whole genome shotgun (WGS) entry which is preliminary data.</text>
</comment>
<keyword evidence="3" id="KW-1185">Reference proteome</keyword>
<proteinExistence type="predicted"/>
<dbReference type="Proteomes" id="UP000293671">
    <property type="component" value="Unassembled WGS sequence"/>
</dbReference>
<keyword evidence="2" id="KW-0378">Hydrolase</keyword>
<sequence>MAPGVYAWIGALGEPDAANRGAVGNGGLIVGSRASLLVNSGGSYLLGREMIEAAERLGGGRPIVAAVIQQPLQEFLMGNAALRERGIPLIAHAEGARLIGQRCDTCLRNLERDLGPELMRGTRVVVPERTLGAASEEIDLGERRVTLLHPGWGTTPGDLVVFDHQSGVLFAGALVGVGRLPELRDARLPGWLAALDGLQALRPRIVVPGYGPVGAADADTPMRDYLQQLDLVVGGLVDSGVSLIDAPARAPMPAYAGWSRFDAVHPRNVQQLYLRHEAEWLGAGRSELKGGDGGR</sequence>
<feature type="domain" description="Metallo-beta-lactamase" evidence="1">
    <location>
        <begin position="23"/>
        <end position="210"/>
    </location>
</feature>
<dbReference type="AlphaFoldDB" id="A0A4Q7W048"/>
<evidence type="ECO:0000313" key="3">
    <source>
        <dbReference type="Proteomes" id="UP000293671"/>
    </source>
</evidence>
<evidence type="ECO:0000259" key="1">
    <source>
        <dbReference type="SMART" id="SM00849"/>
    </source>
</evidence>
<protein>
    <submittedName>
        <fullName evidence="2">Glyoxylase-like metal-dependent hydrolase (Beta-lactamase superfamily II)</fullName>
    </submittedName>
</protein>
<dbReference type="InterPro" id="IPR001279">
    <property type="entry name" value="Metallo-B-lactamas"/>
</dbReference>
<dbReference type="CDD" id="cd16282">
    <property type="entry name" value="metallo-hydrolase-like_MBL-fold"/>
    <property type="match status" value="1"/>
</dbReference>
<dbReference type="OrthoDB" id="1273797at2"/>
<dbReference type="EMBL" id="SHKP01000004">
    <property type="protein sequence ID" value="RZU02228.1"/>
    <property type="molecule type" value="Genomic_DNA"/>
</dbReference>
<accession>A0A4Q7W048</accession>
<gene>
    <name evidence="2" type="ORF">EV670_0249</name>
</gene>
<dbReference type="SUPFAM" id="SSF56281">
    <property type="entry name" value="Metallo-hydrolase/oxidoreductase"/>
    <property type="match status" value="1"/>
</dbReference>
<dbReference type="GO" id="GO:0016787">
    <property type="term" value="F:hydrolase activity"/>
    <property type="evidence" value="ECO:0007669"/>
    <property type="project" value="UniProtKB-KW"/>
</dbReference>
<dbReference type="Gene3D" id="3.60.15.10">
    <property type="entry name" value="Ribonuclease Z/Hydroxyacylglutathione hydrolase-like"/>
    <property type="match status" value="1"/>
</dbReference>
<dbReference type="RefSeq" id="WP_130430008.1">
    <property type="nucleotide sequence ID" value="NZ_SHKP01000004.1"/>
</dbReference>
<organism evidence="2 3">
    <name type="scientific">Rivibacter subsaxonicus</name>
    <dbReference type="NCBI Taxonomy" id="457575"/>
    <lineage>
        <taxon>Bacteria</taxon>
        <taxon>Pseudomonadati</taxon>
        <taxon>Pseudomonadota</taxon>
        <taxon>Betaproteobacteria</taxon>
        <taxon>Burkholderiales</taxon>
        <taxon>Rivibacter</taxon>
    </lineage>
</organism>
<reference evidence="2 3" key="1">
    <citation type="submission" date="2019-02" db="EMBL/GenBank/DDBJ databases">
        <title>Genomic Encyclopedia of Type Strains, Phase IV (KMG-IV): sequencing the most valuable type-strain genomes for metagenomic binning, comparative biology and taxonomic classification.</title>
        <authorList>
            <person name="Goeker M."/>
        </authorList>
    </citation>
    <scope>NUCLEOTIDE SEQUENCE [LARGE SCALE GENOMIC DNA]</scope>
    <source>
        <strain evidence="2 3">DSM 19570</strain>
    </source>
</reference>
<name>A0A4Q7W048_9BURK</name>